<accession>A0A0A9CBK5</accession>
<evidence type="ECO:0000313" key="1">
    <source>
        <dbReference type="EMBL" id="JAD70780.1"/>
    </source>
</evidence>
<reference evidence="1" key="2">
    <citation type="journal article" date="2015" name="Data Brief">
        <title>Shoot transcriptome of the giant reed, Arundo donax.</title>
        <authorList>
            <person name="Barrero R.A."/>
            <person name="Guerrero F.D."/>
            <person name="Moolhuijzen P."/>
            <person name="Goolsby J.A."/>
            <person name="Tidwell J."/>
            <person name="Bellgard S.E."/>
            <person name="Bellgard M.I."/>
        </authorList>
    </citation>
    <scope>NUCLEOTIDE SEQUENCE</scope>
    <source>
        <tissue evidence="1">Shoot tissue taken approximately 20 cm above the soil surface</tissue>
    </source>
</reference>
<proteinExistence type="predicted"/>
<reference evidence="1" key="1">
    <citation type="submission" date="2014-09" db="EMBL/GenBank/DDBJ databases">
        <authorList>
            <person name="Magalhaes I.L.F."/>
            <person name="Oliveira U."/>
            <person name="Santos F.R."/>
            <person name="Vidigal T.H.D.A."/>
            <person name="Brescovit A.D."/>
            <person name="Santos A.J."/>
        </authorList>
    </citation>
    <scope>NUCLEOTIDE SEQUENCE</scope>
    <source>
        <tissue evidence="1">Shoot tissue taken approximately 20 cm above the soil surface</tissue>
    </source>
</reference>
<protein>
    <submittedName>
        <fullName evidence="1">Uncharacterized protein</fullName>
    </submittedName>
</protein>
<dbReference type="EMBL" id="GBRH01227115">
    <property type="protein sequence ID" value="JAD70780.1"/>
    <property type="molecule type" value="Transcribed_RNA"/>
</dbReference>
<name>A0A0A9CBK5_ARUDO</name>
<sequence length="92" mass="10848">MKLVHVPLSPRPLISFLEIGDEQITKLFPRINRIWRKSSQPSLRRRLEPTRQVIFHCMLISPSGLNHGCVYHDPLAWLLRTIIFLYSTRLKT</sequence>
<dbReference type="AlphaFoldDB" id="A0A0A9CBK5"/>
<organism evidence="1">
    <name type="scientific">Arundo donax</name>
    <name type="common">Giant reed</name>
    <name type="synonym">Donax arundinaceus</name>
    <dbReference type="NCBI Taxonomy" id="35708"/>
    <lineage>
        <taxon>Eukaryota</taxon>
        <taxon>Viridiplantae</taxon>
        <taxon>Streptophyta</taxon>
        <taxon>Embryophyta</taxon>
        <taxon>Tracheophyta</taxon>
        <taxon>Spermatophyta</taxon>
        <taxon>Magnoliopsida</taxon>
        <taxon>Liliopsida</taxon>
        <taxon>Poales</taxon>
        <taxon>Poaceae</taxon>
        <taxon>PACMAD clade</taxon>
        <taxon>Arundinoideae</taxon>
        <taxon>Arundineae</taxon>
        <taxon>Arundo</taxon>
    </lineage>
</organism>